<dbReference type="PROSITE" id="PS00022">
    <property type="entry name" value="EGF_1"/>
    <property type="match status" value="2"/>
</dbReference>
<dbReference type="Proteomes" id="UP001303046">
    <property type="component" value="Unassembled WGS sequence"/>
</dbReference>
<dbReference type="SMART" id="SM00181">
    <property type="entry name" value="EGF"/>
    <property type="match status" value="3"/>
</dbReference>
<evidence type="ECO:0000256" key="3">
    <source>
        <dbReference type="SAM" id="SignalP"/>
    </source>
</evidence>
<keyword evidence="3" id="KW-0732">Signal</keyword>
<keyword evidence="6" id="KW-1185">Reference proteome</keyword>
<evidence type="ECO:0000313" key="5">
    <source>
        <dbReference type="EMBL" id="KAK6747038.1"/>
    </source>
</evidence>
<comment type="caution">
    <text evidence="5">The sequence shown here is derived from an EMBL/GenBank/DDBJ whole genome shotgun (WGS) entry which is preliminary data.</text>
</comment>
<keyword evidence="2" id="KW-0472">Membrane</keyword>
<protein>
    <recommendedName>
        <fullName evidence="4">EGF-like domain-containing protein</fullName>
    </recommendedName>
</protein>
<evidence type="ECO:0000256" key="2">
    <source>
        <dbReference type="SAM" id="Phobius"/>
    </source>
</evidence>
<keyword evidence="2" id="KW-0812">Transmembrane</keyword>
<keyword evidence="1" id="KW-0245">EGF-like domain</keyword>
<dbReference type="SUPFAM" id="SSF57196">
    <property type="entry name" value="EGF/Laminin"/>
    <property type="match status" value="1"/>
</dbReference>
<feature type="disulfide bond" evidence="1">
    <location>
        <begin position="142"/>
        <end position="151"/>
    </location>
</feature>
<dbReference type="PROSITE" id="PS50026">
    <property type="entry name" value="EGF_3"/>
    <property type="match status" value="2"/>
</dbReference>
<proteinExistence type="predicted"/>
<reference evidence="5 6" key="1">
    <citation type="submission" date="2023-08" db="EMBL/GenBank/DDBJ databases">
        <title>A Necator americanus chromosomal reference genome.</title>
        <authorList>
            <person name="Ilik V."/>
            <person name="Petrzelkova K.J."/>
            <person name="Pardy F."/>
            <person name="Fuh T."/>
            <person name="Niatou-Singa F.S."/>
            <person name="Gouil Q."/>
            <person name="Baker L."/>
            <person name="Ritchie M.E."/>
            <person name="Jex A.R."/>
            <person name="Gazzola D."/>
            <person name="Li H."/>
            <person name="Toshio Fujiwara R."/>
            <person name="Zhan B."/>
            <person name="Aroian R.V."/>
            <person name="Pafco B."/>
            <person name="Schwarz E.M."/>
        </authorList>
    </citation>
    <scope>NUCLEOTIDE SEQUENCE [LARGE SCALE GENOMIC DNA]</scope>
    <source>
        <strain evidence="5 6">Aroian</strain>
        <tissue evidence="5">Whole animal</tissue>
    </source>
</reference>
<feature type="signal peptide" evidence="3">
    <location>
        <begin position="1"/>
        <end position="17"/>
    </location>
</feature>
<gene>
    <name evidence="5" type="primary">Necator_chrIV.g13632</name>
    <name evidence="5" type="ORF">RB195_000341</name>
</gene>
<evidence type="ECO:0000313" key="6">
    <source>
        <dbReference type="Proteomes" id="UP001303046"/>
    </source>
</evidence>
<feature type="transmembrane region" description="Helical" evidence="2">
    <location>
        <begin position="229"/>
        <end position="247"/>
    </location>
</feature>
<keyword evidence="2" id="KW-1133">Transmembrane helix</keyword>
<comment type="caution">
    <text evidence="1">Lacks conserved residue(s) required for the propagation of feature annotation.</text>
</comment>
<keyword evidence="1" id="KW-1015">Disulfide bond</keyword>
<feature type="domain" description="EGF-like" evidence="4">
    <location>
        <begin position="182"/>
        <end position="215"/>
    </location>
</feature>
<feature type="domain" description="EGF-like" evidence="4">
    <location>
        <begin position="116"/>
        <end position="152"/>
    </location>
</feature>
<name>A0ABR1DAL0_NECAM</name>
<accession>A0ABR1DAL0</accession>
<dbReference type="EMBL" id="JAVFWL010000004">
    <property type="protein sequence ID" value="KAK6747038.1"/>
    <property type="molecule type" value="Genomic_DNA"/>
</dbReference>
<evidence type="ECO:0000259" key="4">
    <source>
        <dbReference type="PROSITE" id="PS50026"/>
    </source>
</evidence>
<dbReference type="PROSITE" id="PS01186">
    <property type="entry name" value="EGF_2"/>
    <property type="match status" value="1"/>
</dbReference>
<feature type="disulfide bond" evidence="1">
    <location>
        <begin position="205"/>
        <end position="214"/>
    </location>
</feature>
<evidence type="ECO:0000256" key="1">
    <source>
        <dbReference type="PROSITE-ProRule" id="PRU00076"/>
    </source>
</evidence>
<dbReference type="Gene3D" id="2.10.25.10">
    <property type="entry name" value="Laminin"/>
    <property type="match status" value="1"/>
</dbReference>
<sequence>MRALTVVLLAFLMNVIAERPKVKDSTGAFLVKISDIPVGSCGSDSYFGLGMMNGSLEECERWQLTDPRAAREYEEYKCKHLRVHARMEGNKCVCEAKWKGPICNEFEGCPEGHALLGKVCTANVCQHGGTLAVGKKEIECICEIPWDGRYCDRLACWRKTKFGQDKRFRNQVDHCVCTSYFEGDNCDKIIACMNGGELQDHRCICKEGYGGEVCEKKCQKGQVTCSSCSIMPVIALLVSIVAAVVSWQ</sequence>
<dbReference type="InterPro" id="IPR000742">
    <property type="entry name" value="EGF"/>
</dbReference>
<feature type="chain" id="PRO_5047404603" description="EGF-like domain-containing protein" evidence="3">
    <location>
        <begin position="18"/>
        <end position="248"/>
    </location>
</feature>
<organism evidence="5 6">
    <name type="scientific">Necator americanus</name>
    <name type="common">Human hookworm</name>
    <dbReference type="NCBI Taxonomy" id="51031"/>
    <lineage>
        <taxon>Eukaryota</taxon>
        <taxon>Metazoa</taxon>
        <taxon>Ecdysozoa</taxon>
        <taxon>Nematoda</taxon>
        <taxon>Chromadorea</taxon>
        <taxon>Rhabditida</taxon>
        <taxon>Rhabditina</taxon>
        <taxon>Rhabditomorpha</taxon>
        <taxon>Strongyloidea</taxon>
        <taxon>Ancylostomatidae</taxon>
        <taxon>Bunostominae</taxon>
        <taxon>Necator</taxon>
    </lineage>
</organism>